<dbReference type="SUPFAM" id="SSF51735">
    <property type="entry name" value="NAD(P)-binding Rossmann-fold domains"/>
    <property type="match status" value="1"/>
</dbReference>
<dbReference type="Gene3D" id="3.30.360.10">
    <property type="entry name" value="Dihydrodipicolinate Reductase, domain 2"/>
    <property type="match status" value="1"/>
</dbReference>
<evidence type="ECO:0000313" key="2">
    <source>
        <dbReference type="EMBL" id="KAL3418703.1"/>
    </source>
</evidence>
<evidence type="ECO:0000313" key="3">
    <source>
        <dbReference type="Proteomes" id="UP001629113"/>
    </source>
</evidence>
<dbReference type="Pfam" id="PF01408">
    <property type="entry name" value="GFO_IDH_MocA"/>
    <property type="match status" value="1"/>
</dbReference>
<dbReference type="PANTHER" id="PTHR42840">
    <property type="entry name" value="NAD(P)-BINDING ROSSMANN-FOLD SUPERFAMILY PROTEIN-RELATED"/>
    <property type="match status" value="1"/>
</dbReference>
<dbReference type="EMBL" id="JBFCZG010000009">
    <property type="protein sequence ID" value="KAL3418703.1"/>
    <property type="molecule type" value="Genomic_DNA"/>
</dbReference>
<organism evidence="2 3">
    <name type="scientific">Phlyctema vagabunda</name>
    <dbReference type="NCBI Taxonomy" id="108571"/>
    <lineage>
        <taxon>Eukaryota</taxon>
        <taxon>Fungi</taxon>
        <taxon>Dikarya</taxon>
        <taxon>Ascomycota</taxon>
        <taxon>Pezizomycotina</taxon>
        <taxon>Leotiomycetes</taxon>
        <taxon>Helotiales</taxon>
        <taxon>Dermateaceae</taxon>
        <taxon>Phlyctema</taxon>
    </lineage>
</organism>
<accession>A0ABR4P5Y8</accession>
<evidence type="ECO:0000259" key="1">
    <source>
        <dbReference type="Pfam" id="PF01408"/>
    </source>
</evidence>
<dbReference type="InterPro" id="IPR000683">
    <property type="entry name" value="Gfo/Idh/MocA-like_OxRdtase_N"/>
</dbReference>
<dbReference type="PANTHER" id="PTHR42840:SF7">
    <property type="entry name" value="BINDING ROSSMANN FOLD OXIDOREDUCTASE, PUTATIVE (AFU_ORTHOLOGUE AFUA_4G10190)-RELATED"/>
    <property type="match status" value="1"/>
</dbReference>
<dbReference type="InterPro" id="IPR036291">
    <property type="entry name" value="NAD(P)-bd_dom_sf"/>
</dbReference>
<reference evidence="2 3" key="1">
    <citation type="submission" date="2024-06" db="EMBL/GenBank/DDBJ databases">
        <title>Complete genome of Phlyctema vagabunda strain 19-DSS-EL-015.</title>
        <authorList>
            <person name="Fiorenzani C."/>
        </authorList>
    </citation>
    <scope>NUCLEOTIDE SEQUENCE [LARGE SCALE GENOMIC DNA]</scope>
    <source>
        <strain evidence="2 3">19-DSS-EL-015</strain>
    </source>
</reference>
<comment type="caution">
    <text evidence="2">The sequence shown here is derived from an EMBL/GenBank/DDBJ whole genome shotgun (WGS) entry which is preliminary data.</text>
</comment>
<proteinExistence type="predicted"/>
<dbReference type="Gene3D" id="3.40.50.720">
    <property type="entry name" value="NAD(P)-binding Rossmann-like Domain"/>
    <property type="match status" value="1"/>
</dbReference>
<sequence length="370" mass="40816">MGTSGQRILGVGIIGCGELTQVGHIPTFGFLSDIFKIVYLCDVSEAALQHCKKKVIGGLPRTTRDPRVLCEAPEVDVVVVATSDEYHAVHAIEGLKSDKFVFVEKPMALCMRDADRIVQAESTSRGKVMVGYMRRYAPAFLDAVEEIGGIDKILYGRVRDIIGPNAGFVNQSGTFPKTFTDFRPEDAKDKVSRGAEIVNQALAEECGVPVTDASTLMWRVLGGLGSHDLSVMREALGIPTAVLGASLSFPFWNALFQYPGFPVMYESGLDGIPRFDAHIEIYGQNKSVKVQYDSPYVKGLPTIMVVKENVDGVYKESTVRKTYEDNYTQEMKELYQIFTEGKAIKTTPTDAKKDLEIFRMIMQAGAKNQL</sequence>
<name>A0ABR4P5Y8_9HELO</name>
<feature type="domain" description="Gfo/Idh/MocA-like oxidoreductase N-terminal" evidence="1">
    <location>
        <begin position="10"/>
        <end position="132"/>
    </location>
</feature>
<gene>
    <name evidence="2" type="ORF">PVAG01_10419</name>
</gene>
<protein>
    <submittedName>
        <fullName evidence="2">Myo-inositol 2-dehydrogenase</fullName>
    </submittedName>
</protein>
<keyword evidence="3" id="KW-1185">Reference proteome</keyword>
<dbReference type="Proteomes" id="UP001629113">
    <property type="component" value="Unassembled WGS sequence"/>
</dbReference>